<proteinExistence type="predicted"/>
<comment type="caution">
    <text evidence="2">The sequence shown here is derived from an EMBL/GenBank/DDBJ whole genome shotgun (WGS) entry which is preliminary data.</text>
</comment>
<dbReference type="Proteomes" id="UP000037179">
    <property type="component" value="Unassembled WGS sequence"/>
</dbReference>
<sequence length="114" mass="12872">MAVSNGGEMNLWYAAQAVVRAAGEQQHDAFGTEPARGEAQRFRRGAVEPLDIVDQAQHRLGFCQLGQKRQRRQTNQESIRRPRRADEPECGAQGIGLRRRECLQEILVQVVGYQ</sequence>
<feature type="compositionally biased region" description="Basic and acidic residues" evidence="1">
    <location>
        <begin position="78"/>
        <end position="87"/>
    </location>
</feature>
<organism evidence="2 3">
    <name type="scientific">Nocardia seriolae</name>
    <dbReference type="NCBI Taxonomy" id="37332"/>
    <lineage>
        <taxon>Bacteria</taxon>
        <taxon>Bacillati</taxon>
        <taxon>Actinomycetota</taxon>
        <taxon>Actinomycetes</taxon>
        <taxon>Mycobacteriales</taxon>
        <taxon>Nocardiaceae</taxon>
        <taxon>Nocardia</taxon>
    </lineage>
</organism>
<evidence type="ECO:0000313" key="2">
    <source>
        <dbReference type="EMBL" id="GAP31422.1"/>
    </source>
</evidence>
<reference evidence="3" key="1">
    <citation type="submission" date="2015-07" db="EMBL/GenBank/DDBJ databases">
        <title>Nocardia seriolae U-1 whole genome shotgun sequence.</title>
        <authorList>
            <person name="Imajoh M."/>
            <person name="Fukumoto Y."/>
            <person name="Sukeda M."/>
            <person name="Yamane J."/>
            <person name="Yamasaki K."/>
            <person name="Shimizu M."/>
            <person name="Ohnishi K."/>
            <person name="Oshima S."/>
        </authorList>
    </citation>
    <scope>NUCLEOTIDE SEQUENCE [LARGE SCALE GENOMIC DNA]</scope>
    <source>
        <strain evidence="3">U-1</strain>
    </source>
</reference>
<reference evidence="2 3" key="2">
    <citation type="journal article" date="2016" name="Genome Announc.">
        <title>Draft Genome Sequence of Erythromycin- and Oxytetracycline-Sensitive Nocardia seriolae Strain U-1 (NBRC 110359).</title>
        <authorList>
            <person name="Imajoh M."/>
            <person name="Sukeda M."/>
            <person name="Shimizu M."/>
            <person name="Yamane J."/>
            <person name="Ohnishi K."/>
            <person name="Oshima S."/>
        </authorList>
    </citation>
    <scope>NUCLEOTIDE SEQUENCE [LARGE SCALE GENOMIC DNA]</scope>
    <source>
        <strain evidence="2 3">U-1</strain>
    </source>
</reference>
<dbReference type="AlphaFoldDB" id="A0ABC9Z0X6"/>
<evidence type="ECO:0000313" key="3">
    <source>
        <dbReference type="Proteomes" id="UP000037179"/>
    </source>
</evidence>
<keyword evidence="3" id="KW-1185">Reference proteome</keyword>
<gene>
    <name evidence="2" type="ORF">NSK11_contig00114-0002</name>
</gene>
<accession>A0ABC9Z0X6</accession>
<feature type="region of interest" description="Disordered" evidence="1">
    <location>
        <begin position="66"/>
        <end position="91"/>
    </location>
</feature>
<protein>
    <submittedName>
        <fullName evidence="2">Glutathione-disulfide reductase</fullName>
    </submittedName>
</protein>
<dbReference type="EMBL" id="BBYQ01000114">
    <property type="protein sequence ID" value="GAP31422.1"/>
    <property type="molecule type" value="Genomic_DNA"/>
</dbReference>
<evidence type="ECO:0000256" key="1">
    <source>
        <dbReference type="SAM" id="MobiDB-lite"/>
    </source>
</evidence>
<name>A0ABC9Z0X6_9NOCA</name>